<accession>A0A2S7KPL1</accession>
<feature type="transmembrane region" description="Helical" evidence="1">
    <location>
        <begin position="216"/>
        <end position="233"/>
    </location>
</feature>
<dbReference type="Gene3D" id="1.10.10.10">
    <property type="entry name" value="Winged helix-like DNA-binding domain superfamily/Winged helix DNA-binding domain"/>
    <property type="match status" value="1"/>
</dbReference>
<dbReference type="InterPro" id="IPR016032">
    <property type="entry name" value="Sig_transdc_resp-reg_C-effctor"/>
</dbReference>
<evidence type="ECO:0000313" key="4">
    <source>
        <dbReference type="EMBL" id="PQB04518.1"/>
    </source>
</evidence>
<dbReference type="EMBL" id="MQUB01000001">
    <property type="protein sequence ID" value="PQB04518.1"/>
    <property type="molecule type" value="Genomic_DNA"/>
</dbReference>
<keyword evidence="1" id="KW-0472">Membrane</keyword>
<feature type="transmembrane region" description="Helical" evidence="1">
    <location>
        <begin position="301"/>
        <end position="320"/>
    </location>
</feature>
<dbReference type="GO" id="GO:0006355">
    <property type="term" value="P:regulation of DNA-templated transcription"/>
    <property type="evidence" value="ECO:0007669"/>
    <property type="project" value="InterPro"/>
</dbReference>
<feature type="transmembrane region" description="Helical" evidence="1">
    <location>
        <begin position="122"/>
        <end position="142"/>
    </location>
</feature>
<keyword evidence="1" id="KW-0812">Transmembrane</keyword>
<dbReference type="AlphaFoldDB" id="A0A2S7KPL1"/>
<feature type="signal peptide" evidence="2">
    <location>
        <begin position="1"/>
        <end position="27"/>
    </location>
</feature>
<dbReference type="RefSeq" id="WP_104812443.1">
    <property type="nucleotide sequence ID" value="NZ_MQUB01000001.1"/>
</dbReference>
<feature type="transmembrane region" description="Helical" evidence="1">
    <location>
        <begin position="268"/>
        <end position="286"/>
    </location>
</feature>
<reference evidence="4 5" key="1">
    <citation type="submission" date="2016-11" db="EMBL/GenBank/DDBJ databases">
        <title>Trade-off between light-utilization and light-protection in marine flavobacteria.</title>
        <authorList>
            <person name="Kumagai Y."/>
        </authorList>
    </citation>
    <scope>NUCLEOTIDE SEQUENCE [LARGE SCALE GENOMIC DNA]</scope>
    <source>
        <strain evidence="4 5">NBRC 107741</strain>
    </source>
</reference>
<feature type="transmembrane region" description="Helical" evidence="1">
    <location>
        <begin position="149"/>
        <end position="173"/>
    </location>
</feature>
<organism evidence="4 5">
    <name type="scientific">Aureitalea marina</name>
    <dbReference type="NCBI Taxonomy" id="930804"/>
    <lineage>
        <taxon>Bacteria</taxon>
        <taxon>Pseudomonadati</taxon>
        <taxon>Bacteroidota</taxon>
        <taxon>Flavobacteriia</taxon>
        <taxon>Flavobacteriales</taxon>
        <taxon>Flavobacteriaceae</taxon>
        <taxon>Aureitalea</taxon>
    </lineage>
</organism>
<evidence type="ECO:0000259" key="3">
    <source>
        <dbReference type="Pfam" id="PF07695"/>
    </source>
</evidence>
<keyword evidence="2" id="KW-0732">Signal</keyword>
<evidence type="ECO:0000313" key="5">
    <source>
        <dbReference type="Proteomes" id="UP000239800"/>
    </source>
</evidence>
<feature type="transmembrane region" description="Helical" evidence="1">
    <location>
        <begin position="239"/>
        <end position="261"/>
    </location>
</feature>
<dbReference type="SUPFAM" id="SSF46894">
    <property type="entry name" value="C-terminal effector domain of the bipartite response regulators"/>
    <property type="match status" value="1"/>
</dbReference>
<gene>
    <name evidence="4" type="ORF">BST85_06095</name>
</gene>
<keyword evidence="1" id="KW-1133">Transmembrane helix</keyword>
<comment type="caution">
    <text evidence="4">The sequence shown here is derived from an EMBL/GenBank/DDBJ whole genome shotgun (WGS) entry which is preliminary data.</text>
</comment>
<dbReference type="GO" id="GO:0003677">
    <property type="term" value="F:DNA binding"/>
    <property type="evidence" value="ECO:0007669"/>
    <property type="project" value="InterPro"/>
</dbReference>
<dbReference type="InterPro" id="IPR036388">
    <property type="entry name" value="WH-like_DNA-bd_sf"/>
</dbReference>
<name>A0A2S7KPL1_9FLAO</name>
<feature type="chain" id="PRO_5015484560" description="7TM-DISM receptor extracellular domain-containing protein" evidence="2">
    <location>
        <begin position="28"/>
        <end position="432"/>
    </location>
</feature>
<protein>
    <recommendedName>
        <fullName evidence="3">7TM-DISM receptor extracellular domain-containing protein</fullName>
    </recommendedName>
</protein>
<proteinExistence type="predicted"/>
<dbReference type="InterPro" id="IPR011623">
    <property type="entry name" value="7TMR_DISM_rcpt_extracell_dom1"/>
</dbReference>
<evidence type="ECO:0000256" key="2">
    <source>
        <dbReference type="SAM" id="SignalP"/>
    </source>
</evidence>
<dbReference type="Proteomes" id="UP000239800">
    <property type="component" value="Unassembled WGS sequence"/>
</dbReference>
<dbReference type="Pfam" id="PF07695">
    <property type="entry name" value="7TMR-DISM_7TM"/>
    <property type="match status" value="1"/>
</dbReference>
<evidence type="ECO:0000256" key="1">
    <source>
        <dbReference type="SAM" id="Phobius"/>
    </source>
</evidence>
<feature type="domain" description="7TM-DISM receptor extracellular" evidence="3">
    <location>
        <begin position="121"/>
        <end position="319"/>
    </location>
</feature>
<feature type="transmembrane region" description="Helical" evidence="1">
    <location>
        <begin position="185"/>
        <end position="204"/>
    </location>
</feature>
<dbReference type="OrthoDB" id="1423375at2"/>
<keyword evidence="5" id="KW-1185">Reference proteome</keyword>
<sequence>MKRYTILLLLTSLLWLTGSNITGLANAPNSGPDVHLSQYNQSIATYGVVEKPPGFISYSTEGSFVSRDQLTLLTNSFDMSNGGGSFDSKSVFSYNFMAPANAEYNNLQQEASQSGEVLFRQGMYYGFTFMVILLNLVCFFLFDEKVFLYYFLSLTALTSVFLFSDGLLTLFGMENFANARGLQSTLLMLAIGCAAVFSHNFLSLQDFYPKLKWVSMVQYGTAGLLILACWVSGQEIFANLANVILFGIMATYFFTGVLLFGRKNYAKFYVIAYAIPLLFAVDYFVLRNLGIDFLFTQSSHVKAAALVEMLVLSYAIVYRMQAIKEENLLRQTEMRIFLRQQEALSSRQKTEKLIEDVYLENLIMHYDLDGLEIKLLQYISEGKDNTKIARKLKTTEADVEELTKELYHKLEISEHIKEDFRMVESQPDYIYN</sequence>